<comment type="caution">
    <text evidence="2">The sequence shown here is derived from an EMBL/GenBank/DDBJ whole genome shotgun (WGS) entry which is preliminary data.</text>
</comment>
<proteinExistence type="predicted"/>
<feature type="compositionally biased region" description="Low complexity" evidence="1">
    <location>
        <begin position="247"/>
        <end position="268"/>
    </location>
</feature>
<evidence type="ECO:0000256" key="1">
    <source>
        <dbReference type="SAM" id="MobiDB-lite"/>
    </source>
</evidence>
<feature type="region of interest" description="Disordered" evidence="1">
    <location>
        <begin position="189"/>
        <end position="218"/>
    </location>
</feature>
<feature type="compositionally biased region" description="Acidic residues" evidence="1">
    <location>
        <begin position="292"/>
        <end position="309"/>
    </location>
</feature>
<dbReference type="Proteomes" id="UP000276133">
    <property type="component" value="Unassembled WGS sequence"/>
</dbReference>
<sequence>MPTILINTNLNSRKTDKQSPADSEPVQCSADELDDEFRQDINTIITKLLIKSKSVSALCASPNTRSGHLGRAGDLRFAKNKKPKIKIPSLQLDSFTIKYDIEDLLPRRDHTTNTTNLSTNLSNQTNCICHKMARLFSDLLSQPPNTSMSSQTEPSDLRQVYKEIKLLRKYQLDLNNKFNLLVDKLDSQMSGSGPAAKSPVAAAAAPASPNKHQKQEAKAEVNLTGAKKRKFNSAKNYAQCAQDPPRSASVSSSSSSDTSSSSHTSTTTDMHHHQPHQFAYAAGPEDSNPELTEMEDGYADADDMPDYELDQLDEPKSFKYPAAFAHRLPNFKYPGTTHPFQNVSQSLGHTPPKTALNPGLNQTYDLDLNELFKGNGPKYLQLESYANFKAPIVVQHDKHFVDESMAALSYSKSKSRRNFAAHLTKLVFTPRERLESNCNGRFGKKALDSVRLLAIRNTIFKYYPCKQSTVILNGDKITSGDHDENSVWVRDCIPAIDESNRVLKKQLVAWYKKNNPSILIRHNGGPQHHAGQHSLSPGTSGALNCSVGFVHASTIDECHEAFDDVDEC</sequence>
<dbReference type="EMBL" id="REGN01000330">
    <property type="protein sequence ID" value="RNA42674.1"/>
    <property type="molecule type" value="Genomic_DNA"/>
</dbReference>
<feature type="region of interest" description="Disordered" evidence="1">
    <location>
        <begin position="7"/>
        <end position="26"/>
    </location>
</feature>
<keyword evidence="3" id="KW-1185">Reference proteome</keyword>
<organism evidence="2 3">
    <name type="scientific">Brachionus plicatilis</name>
    <name type="common">Marine rotifer</name>
    <name type="synonym">Brachionus muelleri</name>
    <dbReference type="NCBI Taxonomy" id="10195"/>
    <lineage>
        <taxon>Eukaryota</taxon>
        <taxon>Metazoa</taxon>
        <taxon>Spiralia</taxon>
        <taxon>Gnathifera</taxon>
        <taxon>Rotifera</taxon>
        <taxon>Eurotatoria</taxon>
        <taxon>Monogononta</taxon>
        <taxon>Pseudotrocha</taxon>
        <taxon>Ploima</taxon>
        <taxon>Brachionidae</taxon>
        <taxon>Brachionus</taxon>
    </lineage>
</organism>
<protein>
    <submittedName>
        <fullName evidence="2">Uncharacterized protein</fullName>
    </submittedName>
</protein>
<feature type="compositionally biased region" description="Low complexity" evidence="1">
    <location>
        <begin position="190"/>
        <end position="209"/>
    </location>
</feature>
<evidence type="ECO:0000313" key="2">
    <source>
        <dbReference type="EMBL" id="RNA42674.1"/>
    </source>
</evidence>
<evidence type="ECO:0000313" key="3">
    <source>
        <dbReference type="Proteomes" id="UP000276133"/>
    </source>
</evidence>
<reference evidence="2 3" key="1">
    <citation type="journal article" date="2018" name="Sci. Rep.">
        <title>Genomic signatures of local adaptation to the degree of environmental predictability in rotifers.</title>
        <authorList>
            <person name="Franch-Gras L."/>
            <person name="Hahn C."/>
            <person name="Garcia-Roger E.M."/>
            <person name="Carmona M.J."/>
            <person name="Serra M."/>
            <person name="Gomez A."/>
        </authorList>
    </citation>
    <scope>NUCLEOTIDE SEQUENCE [LARGE SCALE GENOMIC DNA]</scope>
    <source>
        <strain evidence="2">HYR1</strain>
    </source>
</reference>
<dbReference type="AlphaFoldDB" id="A0A3M7T3R9"/>
<dbReference type="OrthoDB" id="6022155at2759"/>
<accession>A0A3M7T3R9</accession>
<name>A0A3M7T3R9_BRAPC</name>
<gene>
    <name evidence="2" type="ORF">BpHYR1_023649</name>
</gene>
<feature type="region of interest" description="Disordered" evidence="1">
    <location>
        <begin position="235"/>
        <end position="309"/>
    </location>
</feature>